<evidence type="ECO:0000256" key="9">
    <source>
        <dbReference type="ARBA" id="ARBA00023295"/>
    </source>
</evidence>
<keyword evidence="2 10" id="KW-0004">4Fe-4S</keyword>
<dbReference type="GO" id="GO:0003677">
    <property type="term" value="F:DNA binding"/>
    <property type="evidence" value="ECO:0007669"/>
    <property type="project" value="UniProtKB-UniRule"/>
</dbReference>
<dbReference type="PIRSF" id="PIRSF001435">
    <property type="entry name" value="Nth"/>
    <property type="match status" value="1"/>
</dbReference>
<evidence type="ECO:0000313" key="13">
    <source>
        <dbReference type="Proteomes" id="UP000245959"/>
    </source>
</evidence>
<dbReference type="HAMAP" id="MF_00942">
    <property type="entry name" value="Nth"/>
    <property type="match status" value="1"/>
</dbReference>
<dbReference type="SMART" id="SM00478">
    <property type="entry name" value="ENDO3c"/>
    <property type="match status" value="1"/>
</dbReference>
<evidence type="ECO:0000256" key="5">
    <source>
        <dbReference type="ARBA" id="ARBA00022801"/>
    </source>
</evidence>
<dbReference type="EC" id="4.2.99.18" evidence="10"/>
<evidence type="ECO:0000256" key="3">
    <source>
        <dbReference type="ARBA" id="ARBA00022723"/>
    </source>
</evidence>
<evidence type="ECO:0000256" key="1">
    <source>
        <dbReference type="ARBA" id="ARBA00008343"/>
    </source>
</evidence>
<comment type="function">
    <text evidence="10">DNA repair enzyme that has both DNA N-glycosylase activity and AP-lyase activity. The DNA N-glycosylase activity releases various damaged pyrimidines from DNA by cleaving the N-glycosidic bond, leaving an AP (apurinic/apyrimidinic) site. The AP-lyase activity cleaves the phosphodiester bond 3' to the AP site by a beta-elimination, leaving a 3'-terminal unsaturated sugar and a product with a terminal 5'-phosphate.</text>
</comment>
<keyword evidence="3 10" id="KW-0479">Metal-binding</keyword>
<dbReference type="InterPro" id="IPR011257">
    <property type="entry name" value="DNA_glycosylase"/>
</dbReference>
<dbReference type="GO" id="GO:0140078">
    <property type="term" value="F:class I DNA-(apurinic or apyrimidinic site) endonuclease activity"/>
    <property type="evidence" value="ECO:0007669"/>
    <property type="project" value="UniProtKB-EC"/>
</dbReference>
<sequence length="212" mass="23629">MASSAQWRKLYDGLYKLYGDCTCPLKHASPFQLLVAVMLSAQCRDDRVNEVTKELFAVAPDPASMAELPVERIAEIIRTCGLYRNKSENLSACAKKLVDEFGGEVPHTMEELTTLPGIGRKSANVVLGDAFKIPGFPVDTHVNRLLNRIGLVDCDDPVKIEAEQNAKVPPELWSNFSHILIQHGRRVCDARKPACDRCTIRPICKRRGVKDK</sequence>
<dbReference type="OrthoDB" id="9800977at2"/>
<evidence type="ECO:0000313" key="12">
    <source>
        <dbReference type="EMBL" id="PVY38779.1"/>
    </source>
</evidence>
<dbReference type="InterPro" id="IPR004036">
    <property type="entry name" value="Endonuclease-III-like_CS2"/>
</dbReference>
<dbReference type="PROSITE" id="PS01155">
    <property type="entry name" value="ENDONUCLEASE_III_2"/>
    <property type="match status" value="1"/>
</dbReference>
<keyword evidence="10" id="KW-0238">DNA-binding</keyword>
<evidence type="ECO:0000256" key="4">
    <source>
        <dbReference type="ARBA" id="ARBA00022763"/>
    </source>
</evidence>
<dbReference type="NCBIfam" id="TIGR01083">
    <property type="entry name" value="nth"/>
    <property type="match status" value="1"/>
</dbReference>
<evidence type="ECO:0000256" key="8">
    <source>
        <dbReference type="ARBA" id="ARBA00023204"/>
    </source>
</evidence>
<keyword evidence="6 10" id="KW-0408">Iron</keyword>
<comment type="cofactor">
    <cofactor evidence="10">
        <name>[4Fe-4S] cluster</name>
        <dbReference type="ChEBI" id="CHEBI:49883"/>
    </cofactor>
    <text evidence="10">Binds 1 [4Fe-4S] cluster.</text>
</comment>
<dbReference type="PROSITE" id="PS00764">
    <property type="entry name" value="ENDONUCLEASE_III_1"/>
    <property type="match status" value="1"/>
</dbReference>
<dbReference type="RefSeq" id="WP_116884894.1">
    <property type="nucleotide sequence ID" value="NZ_CABMMC010000093.1"/>
</dbReference>
<dbReference type="Pfam" id="PF00633">
    <property type="entry name" value="HHH"/>
    <property type="match status" value="1"/>
</dbReference>
<organism evidence="12 13">
    <name type="scientific">Victivallis vadensis</name>
    <dbReference type="NCBI Taxonomy" id="172901"/>
    <lineage>
        <taxon>Bacteria</taxon>
        <taxon>Pseudomonadati</taxon>
        <taxon>Lentisphaerota</taxon>
        <taxon>Lentisphaeria</taxon>
        <taxon>Victivallales</taxon>
        <taxon>Victivallaceae</taxon>
        <taxon>Victivallis</taxon>
    </lineage>
</organism>
<dbReference type="GO" id="GO:0051539">
    <property type="term" value="F:4 iron, 4 sulfur cluster binding"/>
    <property type="evidence" value="ECO:0007669"/>
    <property type="project" value="UniProtKB-UniRule"/>
</dbReference>
<comment type="catalytic activity">
    <reaction evidence="10">
        <text>2'-deoxyribonucleotide-(2'-deoxyribose 5'-phosphate)-2'-deoxyribonucleotide-DNA = a 3'-end 2'-deoxyribonucleotide-(2,3-dehydro-2,3-deoxyribose 5'-phosphate)-DNA + a 5'-end 5'-phospho-2'-deoxyribonucleoside-DNA + H(+)</text>
        <dbReference type="Rhea" id="RHEA:66592"/>
        <dbReference type="Rhea" id="RHEA-COMP:13180"/>
        <dbReference type="Rhea" id="RHEA-COMP:16897"/>
        <dbReference type="Rhea" id="RHEA-COMP:17067"/>
        <dbReference type="ChEBI" id="CHEBI:15378"/>
        <dbReference type="ChEBI" id="CHEBI:136412"/>
        <dbReference type="ChEBI" id="CHEBI:157695"/>
        <dbReference type="ChEBI" id="CHEBI:167181"/>
        <dbReference type="EC" id="4.2.99.18"/>
    </reaction>
</comment>
<dbReference type="Proteomes" id="UP000245959">
    <property type="component" value="Unassembled WGS sequence"/>
</dbReference>
<evidence type="ECO:0000256" key="2">
    <source>
        <dbReference type="ARBA" id="ARBA00022485"/>
    </source>
</evidence>
<dbReference type="EMBL" id="QEKH01000024">
    <property type="protein sequence ID" value="PVY38779.1"/>
    <property type="molecule type" value="Genomic_DNA"/>
</dbReference>
<keyword evidence="7 10" id="KW-0411">Iron-sulfur</keyword>
<reference evidence="12 13" key="1">
    <citation type="submission" date="2018-04" db="EMBL/GenBank/DDBJ databases">
        <title>Genomic Encyclopedia of Type Strains, Phase IV (KMG-IV): sequencing the most valuable type-strain genomes for metagenomic binning, comparative biology and taxonomic classification.</title>
        <authorList>
            <person name="Goeker M."/>
        </authorList>
    </citation>
    <scope>NUCLEOTIDE SEQUENCE [LARGE SCALE GENOMIC DNA]</scope>
    <source>
        <strain evidence="12 13">DSM 14823</strain>
    </source>
</reference>
<evidence type="ECO:0000259" key="11">
    <source>
        <dbReference type="SMART" id="SM00478"/>
    </source>
</evidence>
<keyword evidence="5 10" id="KW-0378">Hydrolase</keyword>
<name>A0A2U1AQS5_9BACT</name>
<feature type="binding site" evidence="10">
    <location>
        <position position="204"/>
    </location>
    <ligand>
        <name>[4Fe-4S] cluster</name>
        <dbReference type="ChEBI" id="CHEBI:49883"/>
    </ligand>
</feature>
<dbReference type="AlphaFoldDB" id="A0A2U1AQS5"/>
<dbReference type="Pfam" id="PF00730">
    <property type="entry name" value="HhH-GPD"/>
    <property type="match status" value="1"/>
</dbReference>
<keyword evidence="10 12" id="KW-0456">Lyase</keyword>
<dbReference type="InterPro" id="IPR000445">
    <property type="entry name" value="HhH_motif"/>
</dbReference>
<dbReference type="GeneID" id="78296183"/>
<evidence type="ECO:0000256" key="7">
    <source>
        <dbReference type="ARBA" id="ARBA00023014"/>
    </source>
</evidence>
<evidence type="ECO:0000256" key="6">
    <source>
        <dbReference type="ARBA" id="ARBA00023004"/>
    </source>
</evidence>
<keyword evidence="13" id="KW-1185">Reference proteome</keyword>
<proteinExistence type="inferred from homology"/>
<dbReference type="InterPro" id="IPR005759">
    <property type="entry name" value="Nth"/>
</dbReference>
<dbReference type="InterPro" id="IPR004035">
    <property type="entry name" value="Endouclease-III_FeS-bd_BS"/>
</dbReference>
<dbReference type="CDD" id="cd00056">
    <property type="entry name" value="ENDO3c"/>
    <property type="match status" value="1"/>
</dbReference>
<dbReference type="PANTHER" id="PTHR10359:SF18">
    <property type="entry name" value="ENDONUCLEASE III"/>
    <property type="match status" value="1"/>
</dbReference>
<keyword evidence="4 10" id="KW-0227">DNA damage</keyword>
<comment type="caution">
    <text evidence="12">The sequence shown here is derived from an EMBL/GenBank/DDBJ whole genome shotgun (WGS) entry which is preliminary data.</text>
</comment>
<gene>
    <name evidence="10" type="primary">nth</name>
    <name evidence="12" type="ORF">C8D82_12415</name>
</gene>
<dbReference type="GO" id="GO:0046872">
    <property type="term" value="F:metal ion binding"/>
    <property type="evidence" value="ECO:0007669"/>
    <property type="project" value="UniProtKB-KW"/>
</dbReference>
<keyword evidence="12" id="KW-0540">Nuclease</keyword>
<dbReference type="GO" id="GO:0019104">
    <property type="term" value="F:DNA N-glycosylase activity"/>
    <property type="evidence" value="ECO:0007669"/>
    <property type="project" value="UniProtKB-UniRule"/>
</dbReference>
<dbReference type="SUPFAM" id="SSF48150">
    <property type="entry name" value="DNA-glycosylase"/>
    <property type="match status" value="1"/>
</dbReference>
<comment type="similarity">
    <text evidence="1 10">Belongs to the Nth/MutY family.</text>
</comment>
<keyword evidence="8 10" id="KW-0234">DNA repair</keyword>
<keyword evidence="12" id="KW-0255">Endonuclease</keyword>
<dbReference type="PANTHER" id="PTHR10359">
    <property type="entry name" value="A/G-SPECIFIC ADENINE GLYCOSYLASE/ENDONUCLEASE III"/>
    <property type="match status" value="1"/>
</dbReference>
<accession>A0A2U1AQS5</accession>
<evidence type="ECO:0000256" key="10">
    <source>
        <dbReference type="HAMAP-Rule" id="MF_00942"/>
    </source>
</evidence>
<feature type="domain" description="HhH-GPD" evidence="11">
    <location>
        <begin position="39"/>
        <end position="186"/>
    </location>
</feature>
<feature type="binding site" evidence="10">
    <location>
        <position position="195"/>
    </location>
    <ligand>
        <name>[4Fe-4S] cluster</name>
        <dbReference type="ChEBI" id="CHEBI:49883"/>
    </ligand>
</feature>
<feature type="binding site" evidence="10">
    <location>
        <position position="188"/>
    </location>
    <ligand>
        <name>[4Fe-4S] cluster</name>
        <dbReference type="ChEBI" id="CHEBI:49883"/>
    </ligand>
</feature>
<protein>
    <recommendedName>
        <fullName evidence="10">Endonuclease III</fullName>
        <ecNumber evidence="10">4.2.99.18</ecNumber>
    </recommendedName>
    <alternativeName>
        <fullName evidence="10">DNA-(apurinic or apyrimidinic site) lyase</fullName>
    </alternativeName>
</protein>
<dbReference type="Gene3D" id="1.10.1670.10">
    <property type="entry name" value="Helix-hairpin-Helix base-excision DNA repair enzymes (C-terminal)"/>
    <property type="match status" value="1"/>
</dbReference>
<keyword evidence="9 10" id="KW-0326">Glycosidase</keyword>
<dbReference type="Gene3D" id="1.10.340.30">
    <property type="entry name" value="Hypothetical protein, domain 2"/>
    <property type="match status" value="1"/>
</dbReference>
<dbReference type="FunFam" id="1.10.340.30:FF:000001">
    <property type="entry name" value="Endonuclease III"/>
    <property type="match status" value="1"/>
</dbReference>
<dbReference type="InterPro" id="IPR003265">
    <property type="entry name" value="HhH-GPD_domain"/>
</dbReference>
<feature type="binding site" evidence="10">
    <location>
        <position position="198"/>
    </location>
    <ligand>
        <name>[4Fe-4S] cluster</name>
        <dbReference type="ChEBI" id="CHEBI:49883"/>
    </ligand>
</feature>
<dbReference type="InterPro" id="IPR023170">
    <property type="entry name" value="HhH_base_excis_C"/>
</dbReference>
<dbReference type="GO" id="GO:0006285">
    <property type="term" value="P:base-excision repair, AP site formation"/>
    <property type="evidence" value="ECO:0007669"/>
    <property type="project" value="TreeGrafter"/>
</dbReference>